<dbReference type="PROSITE" id="PS00862">
    <property type="entry name" value="OX2_COVAL_FAD"/>
    <property type="match status" value="1"/>
</dbReference>
<protein>
    <recommendedName>
        <fullName evidence="3">cytokinin dehydrogenase</fullName>
        <ecNumber evidence="3">1.5.99.12</ecNumber>
    </recommendedName>
</protein>
<comment type="cofactor">
    <cofactor evidence="1">
        <name>FAD</name>
        <dbReference type="ChEBI" id="CHEBI:57692"/>
    </cofactor>
</comment>
<dbReference type="SUPFAM" id="SSF55103">
    <property type="entry name" value="FAD-linked oxidases, C-terminal domain"/>
    <property type="match status" value="1"/>
</dbReference>
<gene>
    <name evidence="11" type="primary">LOC105038772</name>
</gene>
<evidence type="ECO:0000256" key="7">
    <source>
        <dbReference type="ARBA" id="ARBA00048224"/>
    </source>
</evidence>
<sequence>MVLLTTSSISNFLLALFITSSLTPTVGPSHRPWPEELPEELQALDIGPRTRIDPDVTTRSSTDFGRLMHALPAAVLYPSSVHDIMTLVQFSYSSSKPFTIAPRGHGHSLRGQALAPHGVVIEMTSMRNGGCDGEPRLSVSPEGSYVDAGGEQFWIDVLQETLKYGLAPRSWTDYLYLTVGGTLSNAGVSGQAFLHGPQISSVYELDVITGKGEMVTCSEDQEPDLFFAVLGGLGQFGIITRARIALEPAPQMVRWVRLIYMNFEAFARDQEKLISLDDGKKGFNYVEGSILMHHNVGNNWRSSFFPERDLGRISSLAAQHGAVYCLEGARYYDKAMVHMVDKELESLLEALSFMPGFAFKNDVTYTRFLNRVRDGELKLRSQGLWNVPHPWLNIFVPRSRIIDFDRGIFKSILRHDNSMGPILIYPMNRNKWDRRTSAVIPDEEIFYSIGLLWSGVHAWEWLEDQNKEILHFCNQAGINHKQYLPHYTTQADWMKHFGSKWDIFVERKRRYDPKALLSPGQQIFTSSMADNSCSKF</sequence>
<dbReference type="Gene3D" id="3.30.43.10">
    <property type="entry name" value="Uridine Diphospho-n-acetylenolpyruvylglucosamine Reductase, domain 2"/>
    <property type="match status" value="1"/>
</dbReference>
<evidence type="ECO:0000256" key="8">
    <source>
        <dbReference type="SAM" id="SignalP"/>
    </source>
</evidence>
<dbReference type="EC" id="1.5.99.12" evidence="3"/>
<dbReference type="Pfam" id="PF01565">
    <property type="entry name" value="FAD_binding_4"/>
    <property type="match status" value="1"/>
</dbReference>
<dbReference type="InterPro" id="IPR006093">
    <property type="entry name" value="Oxy_OxRdtase_FAD_BS"/>
</dbReference>
<evidence type="ECO:0000313" key="10">
    <source>
        <dbReference type="Proteomes" id="UP000504607"/>
    </source>
</evidence>
<dbReference type="InParanoid" id="A0A6I9QT87"/>
<keyword evidence="8" id="KW-0732">Signal</keyword>
<evidence type="ECO:0000256" key="4">
    <source>
        <dbReference type="ARBA" id="ARBA00022630"/>
    </source>
</evidence>
<dbReference type="GO" id="GO:0009690">
    <property type="term" value="P:cytokinin metabolic process"/>
    <property type="evidence" value="ECO:0007669"/>
    <property type="project" value="InterPro"/>
</dbReference>
<dbReference type="Proteomes" id="UP000504607">
    <property type="component" value="Chromosome 1"/>
</dbReference>
<dbReference type="GO" id="GO:0071949">
    <property type="term" value="F:FAD binding"/>
    <property type="evidence" value="ECO:0007669"/>
    <property type="project" value="InterPro"/>
</dbReference>
<dbReference type="KEGG" id="egu:105038772"/>
<dbReference type="RefSeq" id="XP_010912967.1">
    <property type="nucleotide sequence ID" value="XM_010914665.2"/>
</dbReference>
<dbReference type="FunCoup" id="A0A6I9QT87">
    <property type="interactions" value="86"/>
</dbReference>
<dbReference type="InterPro" id="IPR016164">
    <property type="entry name" value="FAD-linked_Oxase-like_C"/>
</dbReference>
<organism evidence="10 11">
    <name type="scientific">Elaeis guineensis var. tenera</name>
    <name type="common">Oil palm</name>
    <dbReference type="NCBI Taxonomy" id="51953"/>
    <lineage>
        <taxon>Eukaryota</taxon>
        <taxon>Viridiplantae</taxon>
        <taxon>Streptophyta</taxon>
        <taxon>Embryophyta</taxon>
        <taxon>Tracheophyta</taxon>
        <taxon>Spermatophyta</taxon>
        <taxon>Magnoliopsida</taxon>
        <taxon>Liliopsida</taxon>
        <taxon>Arecaceae</taxon>
        <taxon>Arecoideae</taxon>
        <taxon>Cocoseae</taxon>
        <taxon>Elaeidinae</taxon>
        <taxon>Elaeis</taxon>
    </lineage>
</organism>
<reference evidence="11" key="1">
    <citation type="submission" date="2025-08" db="UniProtKB">
        <authorList>
            <consortium name="RefSeq"/>
        </authorList>
    </citation>
    <scope>IDENTIFICATION</scope>
</reference>
<evidence type="ECO:0000256" key="3">
    <source>
        <dbReference type="ARBA" id="ARBA00011928"/>
    </source>
</evidence>
<dbReference type="InterPro" id="IPR050432">
    <property type="entry name" value="FAD-linked_Oxidoreductases_BP"/>
</dbReference>
<evidence type="ECO:0000256" key="6">
    <source>
        <dbReference type="ARBA" id="ARBA00023002"/>
    </source>
</evidence>
<proteinExistence type="inferred from homology"/>
<dbReference type="InterPro" id="IPR006094">
    <property type="entry name" value="Oxid_FAD_bind_N"/>
</dbReference>
<keyword evidence="5" id="KW-0274">FAD</keyword>
<dbReference type="InterPro" id="IPR016170">
    <property type="entry name" value="Cytok_DH_C_sf"/>
</dbReference>
<dbReference type="SUPFAM" id="SSF56176">
    <property type="entry name" value="FAD-binding/transporter-associated domain-like"/>
    <property type="match status" value="1"/>
</dbReference>
<feature type="domain" description="FAD-binding PCMH-type" evidence="9">
    <location>
        <begin position="68"/>
        <end position="249"/>
    </location>
</feature>
<dbReference type="InterPro" id="IPR015345">
    <property type="entry name" value="Cytokinin_DH_FAD/cytokin-bd"/>
</dbReference>
<evidence type="ECO:0000313" key="11">
    <source>
        <dbReference type="RefSeq" id="XP_010912967.1"/>
    </source>
</evidence>
<dbReference type="FunFam" id="3.40.462.10:FF:000001">
    <property type="entry name" value="Cytokinin dehydrogenase 2"/>
    <property type="match status" value="1"/>
</dbReference>
<dbReference type="GO" id="GO:0019139">
    <property type="term" value="F:cytokinin dehydrogenase activity"/>
    <property type="evidence" value="ECO:0007669"/>
    <property type="project" value="UniProtKB-EC"/>
</dbReference>
<dbReference type="Pfam" id="PF09265">
    <property type="entry name" value="Cytokin-bind"/>
    <property type="match status" value="1"/>
</dbReference>
<keyword evidence="10" id="KW-1185">Reference proteome</keyword>
<dbReference type="InterPro" id="IPR016166">
    <property type="entry name" value="FAD-bd_PCMH"/>
</dbReference>
<dbReference type="PANTHER" id="PTHR13878:SF127">
    <property type="entry name" value="CYTOKININ DEHYDROGENASE 3"/>
    <property type="match status" value="1"/>
</dbReference>
<keyword evidence="6" id="KW-0560">Oxidoreductase</keyword>
<dbReference type="InterPro" id="IPR036318">
    <property type="entry name" value="FAD-bd_PCMH-like_sf"/>
</dbReference>
<comment type="catalytic activity">
    <reaction evidence="7">
        <text>N(6)-dimethylallyladenine + A + H2O = 3-methyl-2-butenal + adenine + AH2</text>
        <dbReference type="Rhea" id="RHEA:13625"/>
        <dbReference type="ChEBI" id="CHEBI:13193"/>
        <dbReference type="ChEBI" id="CHEBI:15377"/>
        <dbReference type="ChEBI" id="CHEBI:15825"/>
        <dbReference type="ChEBI" id="CHEBI:16708"/>
        <dbReference type="ChEBI" id="CHEBI:17499"/>
        <dbReference type="ChEBI" id="CHEBI:17660"/>
        <dbReference type="EC" id="1.5.99.12"/>
    </reaction>
</comment>
<name>A0A6I9QT87_ELAGV</name>
<accession>A0A6I9QT87</accession>
<dbReference type="OrthoDB" id="415825at2759"/>
<feature type="signal peptide" evidence="8">
    <location>
        <begin position="1"/>
        <end position="28"/>
    </location>
</feature>
<dbReference type="Gene3D" id="3.40.462.10">
    <property type="entry name" value="FAD-linked oxidases, C-terminal domain"/>
    <property type="match status" value="1"/>
</dbReference>
<dbReference type="InterPro" id="IPR016167">
    <property type="entry name" value="FAD-bd_PCMH_sub1"/>
</dbReference>
<evidence type="ECO:0000256" key="5">
    <source>
        <dbReference type="ARBA" id="ARBA00022827"/>
    </source>
</evidence>
<feature type="chain" id="PRO_5026694179" description="cytokinin dehydrogenase" evidence="8">
    <location>
        <begin position="29"/>
        <end position="536"/>
    </location>
</feature>
<evidence type="ECO:0000256" key="1">
    <source>
        <dbReference type="ARBA" id="ARBA00001974"/>
    </source>
</evidence>
<dbReference type="PROSITE" id="PS51387">
    <property type="entry name" value="FAD_PCMH"/>
    <property type="match status" value="1"/>
</dbReference>
<comment type="similarity">
    <text evidence="2">Belongs to the oxygen-dependent FAD-linked oxidoreductase family.</text>
</comment>
<dbReference type="GeneID" id="105038772"/>
<evidence type="ECO:0000259" key="9">
    <source>
        <dbReference type="PROSITE" id="PS51387"/>
    </source>
</evidence>
<dbReference type="AlphaFoldDB" id="A0A6I9QT87"/>
<dbReference type="Gene3D" id="3.30.465.10">
    <property type="match status" value="1"/>
</dbReference>
<dbReference type="PANTHER" id="PTHR13878">
    <property type="entry name" value="GULONOLACTONE OXIDASE"/>
    <property type="match status" value="1"/>
</dbReference>
<keyword evidence="4" id="KW-0285">Flavoprotein</keyword>
<dbReference type="InterPro" id="IPR016169">
    <property type="entry name" value="FAD-bd_PCMH_sub2"/>
</dbReference>
<evidence type="ECO:0000256" key="2">
    <source>
        <dbReference type="ARBA" id="ARBA00005466"/>
    </source>
</evidence>